<comment type="caution">
    <text evidence="6">The sequence shown here is derived from an EMBL/GenBank/DDBJ whole genome shotgun (WGS) entry which is preliminary data.</text>
</comment>
<organism evidence="6 7">
    <name type="scientific">Phrynocephalus forsythii</name>
    <dbReference type="NCBI Taxonomy" id="171643"/>
    <lineage>
        <taxon>Eukaryota</taxon>
        <taxon>Metazoa</taxon>
        <taxon>Chordata</taxon>
        <taxon>Craniata</taxon>
        <taxon>Vertebrata</taxon>
        <taxon>Euteleostomi</taxon>
        <taxon>Lepidosauria</taxon>
        <taxon>Squamata</taxon>
        <taxon>Bifurcata</taxon>
        <taxon>Unidentata</taxon>
        <taxon>Episquamata</taxon>
        <taxon>Toxicofera</taxon>
        <taxon>Iguania</taxon>
        <taxon>Acrodonta</taxon>
        <taxon>Agamidae</taxon>
        <taxon>Agaminae</taxon>
        <taxon>Phrynocephalus</taxon>
    </lineage>
</organism>
<dbReference type="PANTHER" id="PTHR23311:SF7">
    <property type="entry name" value="CENTROSOMAL PROTEIN OF 72 KDA"/>
    <property type="match status" value="1"/>
</dbReference>
<accession>A0A9Q1AVV2</accession>
<keyword evidence="2" id="KW-0677">Repeat</keyword>
<feature type="domain" description="U2A'/phosphoprotein 32 family A C-terminal" evidence="5">
    <location>
        <begin position="29"/>
        <end position="47"/>
    </location>
</feature>
<evidence type="ECO:0000313" key="7">
    <source>
        <dbReference type="Proteomes" id="UP001142489"/>
    </source>
</evidence>
<gene>
    <name evidence="6" type="ORF">JRQ81_005413</name>
</gene>
<evidence type="ECO:0000256" key="2">
    <source>
        <dbReference type="ARBA" id="ARBA00022737"/>
    </source>
</evidence>
<sequence>MTSLHFIRLYSLTALKEVDLRLNPVVKNESDYRLFVVHMLPNLRQLDDRPVRDSERKASLLQFTTDHAYKFKNPSLVLKESETGRSVHPRAKYISSMSKKCLRMDEDDEAVLNFIAKCHWDVHKHPGITGSSKIHPAVEFHDLNSICKVEESIRRHWKSEVPHPQFVLLKKKCKNAVSENANMLKLTETEKDCRSLPHSPDLPHAHCAQGQEKRNIGVRVAFLGAKSQELLKRGANLKFPDETEANEIITTHADFTPHPEVNELLLNHWKTTGHDLQESESEDQRLNVKGGIPQGTTQLADKVLCKGGPMERLLDLVDIHWNGHKSLHRNKKFLSLAEKILSPIQKSVPTNQKKKSTLENQQLNNLLLEKETLQKHLVEQEKKYSAMKSDLDNSKKEMDVLKQQLDNLLKENAALKEQNSKVEQIAQNADITTVTPLQIPKEDYNQLLTNENASLKEQLQHFNKMQELTEMLQESHKTLVSTNERLLKELDEARLRHKSEVEQLHWNYDQLKKTTDTLPSSNVKNNKS</sequence>
<evidence type="ECO:0000256" key="4">
    <source>
        <dbReference type="SAM" id="Coils"/>
    </source>
</evidence>
<dbReference type="InterPro" id="IPR032675">
    <property type="entry name" value="LRR_dom_sf"/>
</dbReference>
<dbReference type="Gene3D" id="3.80.10.10">
    <property type="entry name" value="Ribonuclease Inhibitor"/>
    <property type="match status" value="1"/>
</dbReference>
<keyword evidence="7" id="KW-1185">Reference proteome</keyword>
<dbReference type="InterPro" id="IPR003603">
    <property type="entry name" value="U2A'_phosphoprotein32A_C"/>
</dbReference>
<name>A0A9Q1AVV2_9SAUR</name>
<dbReference type="SMART" id="SM00446">
    <property type="entry name" value="LRRcap"/>
    <property type="match status" value="1"/>
</dbReference>
<evidence type="ECO:0000256" key="3">
    <source>
        <dbReference type="ARBA" id="ARBA00023054"/>
    </source>
</evidence>
<reference evidence="6" key="1">
    <citation type="journal article" date="2023" name="DNA Res.">
        <title>Chromosome-level genome assembly of Phrynocephalus forsythii using third-generation DNA sequencing and Hi-C analysis.</title>
        <authorList>
            <person name="Qi Y."/>
            <person name="Zhao W."/>
            <person name="Zhao Y."/>
            <person name="Niu C."/>
            <person name="Cao S."/>
            <person name="Zhang Y."/>
        </authorList>
    </citation>
    <scope>NUCLEOTIDE SEQUENCE</scope>
    <source>
        <tissue evidence="6">Muscle</tissue>
    </source>
</reference>
<dbReference type="InterPro" id="IPR055320">
    <property type="entry name" value="CEP72-like"/>
</dbReference>
<proteinExistence type="predicted"/>
<evidence type="ECO:0000313" key="6">
    <source>
        <dbReference type="EMBL" id="KAJ7313751.1"/>
    </source>
</evidence>
<dbReference type="OrthoDB" id="676979at2759"/>
<evidence type="ECO:0000256" key="1">
    <source>
        <dbReference type="ARBA" id="ARBA00022614"/>
    </source>
</evidence>
<keyword evidence="1" id="KW-0433">Leucine-rich repeat</keyword>
<dbReference type="PANTHER" id="PTHR23311">
    <property type="entry name" value="HEAT SHOCK REGULATED 2"/>
    <property type="match status" value="1"/>
</dbReference>
<dbReference type="EMBL" id="JAPFRF010000012">
    <property type="protein sequence ID" value="KAJ7313751.1"/>
    <property type="molecule type" value="Genomic_DNA"/>
</dbReference>
<dbReference type="Proteomes" id="UP001142489">
    <property type="component" value="Unassembled WGS sequence"/>
</dbReference>
<feature type="coiled-coil region" evidence="4">
    <location>
        <begin position="351"/>
        <end position="503"/>
    </location>
</feature>
<dbReference type="SUPFAM" id="SSF52058">
    <property type="entry name" value="L domain-like"/>
    <property type="match status" value="1"/>
</dbReference>
<evidence type="ECO:0000259" key="5">
    <source>
        <dbReference type="SMART" id="SM00446"/>
    </source>
</evidence>
<keyword evidence="3 4" id="KW-0175">Coiled coil</keyword>
<protein>
    <recommendedName>
        <fullName evidence="5">U2A'/phosphoprotein 32 family A C-terminal domain-containing protein</fullName>
    </recommendedName>
</protein>
<dbReference type="AlphaFoldDB" id="A0A9Q1AVV2"/>